<dbReference type="OMA" id="KWKIACL"/>
<dbReference type="GO" id="GO:0005634">
    <property type="term" value="C:nucleus"/>
    <property type="evidence" value="ECO:0007669"/>
    <property type="project" value="UniProtKB-SubCell"/>
</dbReference>
<reference evidence="13" key="1">
    <citation type="journal article" date="2007" name="Nature">
        <title>The grapevine genome sequence suggests ancestral hexaploidization in major angiosperm phyla.</title>
        <authorList>
            <consortium name="The French-Italian Public Consortium for Grapevine Genome Characterization."/>
            <person name="Jaillon O."/>
            <person name="Aury J.-M."/>
            <person name="Noel B."/>
            <person name="Policriti A."/>
            <person name="Clepet C."/>
            <person name="Casagrande A."/>
            <person name="Choisne N."/>
            <person name="Aubourg S."/>
            <person name="Vitulo N."/>
            <person name="Jubin C."/>
            <person name="Vezzi A."/>
            <person name="Legeai F."/>
            <person name="Hugueney P."/>
            <person name="Dasilva C."/>
            <person name="Horner D."/>
            <person name="Mica E."/>
            <person name="Jublot D."/>
            <person name="Poulain J."/>
            <person name="Bruyere C."/>
            <person name="Billault A."/>
            <person name="Segurens B."/>
            <person name="Gouyvenoux M."/>
            <person name="Ugarte E."/>
            <person name="Cattonaro F."/>
            <person name="Anthouard V."/>
            <person name="Vico V."/>
            <person name="Del Fabbro C."/>
            <person name="Alaux M."/>
            <person name="Di Gaspero G."/>
            <person name="Dumas V."/>
            <person name="Felice N."/>
            <person name="Paillard S."/>
            <person name="Juman I."/>
            <person name="Moroldo M."/>
            <person name="Scalabrin S."/>
            <person name="Canaguier A."/>
            <person name="Le Clainche I."/>
            <person name="Malacrida G."/>
            <person name="Durand E."/>
            <person name="Pesole G."/>
            <person name="Laucou V."/>
            <person name="Chatelet P."/>
            <person name="Merdinoglu D."/>
            <person name="Delledonne M."/>
            <person name="Pezzotti M."/>
            <person name="Lecharny A."/>
            <person name="Scarpelli C."/>
            <person name="Artiguenave F."/>
            <person name="Pe M.E."/>
            <person name="Valle G."/>
            <person name="Morgante M."/>
            <person name="Caboche M."/>
            <person name="Adam-Blondon A.-F."/>
            <person name="Weissenbach J."/>
            <person name="Quetier F."/>
            <person name="Wincker P."/>
        </authorList>
    </citation>
    <scope>NUCLEOTIDE SEQUENCE [LARGE SCALE GENOMIC DNA]</scope>
    <source>
        <strain evidence="13">cv. Pinot noir / PN40024</strain>
    </source>
</reference>
<dbReference type="PaxDb" id="29760-VIT_16s0013g02080.t01"/>
<evidence type="ECO:0000256" key="5">
    <source>
        <dbReference type="ARBA" id="ARBA00022741"/>
    </source>
</evidence>
<comment type="subcellular location">
    <subcellularLocation>
        <location evidence="2">Chromosome</location>
    </subcellularLocation>
    <subcellularLocation>
        <location evidence="1">Nucleus</location>
    </subcellularLocation>
</comment>
<evidence type="ECO:0000313" key="12">
    <source>
        <dbReference type="EMBL" id="CBI38669.3"/>
    </source>
</evidence>
<evidence type="ECO:0000256" key="2">
    <source>
        <dbReference type="ARBA" id="ARBA00004286"/>
    </source>
</evidence>
<evidence type="ECO:0000256" key="8">
    <source>
        <dbReference type="ARBA" id="ARBA00023054"/>
    </source>
</evidence>
<name>D7U7F5_VITVI</name>
<keyword evidence="11" id="KW-0539">Nucleus</keyword>
<gene>
    <name evidence="12" type="ordered locus">VIT_16s0013g02080</name>
</gene>
<dbReference type="GO" id="GO:0006281">
    <property type="term" value="P:DNA repair"/>
    <property type="evidence" value="ECO:0007669"/>
    <property type="project" value="UniProtKB-KW"/>
</dbReference>
<dbReference type="eggNOG" id="KOG0250">
    <property type="taxonomic scope" value="Eukaryota"/>
</dbReference>
<dbReference type="Proteomes" id="UP000009183">
    <property type="component" value="Chromosome 16"/>
</dbReference>
<proteinExistence type="inferred from homology"/>
<keyword evidence="8" id="KW-0175">Coiled coil</keyword>
<evidence type="ECO:0008006" key="14">
    <source>
        <dbReference type="Google" id="ProtNLM"/>
    </source>
</evidence>
<dbReference type="InterPro" id="IPR027417">
    <property type="entry name" value="P-loop_NTPase"/>
</dbReference>
<keyword evidence="9" id="KW-0233">DNA recombination</keyword>
<dbReference type="STRING" id="29760.D7U7F5"/>
<evidence type="ECO:0000256" key="3">
    <source>
        <dbReference type="ARBA" id="ARBA00006793"/>
    </source>
</evidence>
<evidence type="ECO:0000256" key="9">
    <source>
        <dbReference type="ARBA" id="ARBA00023172"/>
    </source>
</evidence>
<evidence type="ECO:0000313" key="13">
    <source>
        <dbReference type="Proteomes" id="UP000009183"/>
    </source>
</evidence>
<dbReference type="OrthoDB" id="10072614at2759"/>
<dbReference type="GO" id="GO:0006310">
    <property type="term" value="P:DNA recombination"/>
    <property type="evidence" value="ECO:0007669"/>
    <property type="project" value="UniProtKB-KW"/>
</dbReference>
<keyword evidence="10" id="KW-0234">DNA repair</keyword>
<dbReference type="AlphaFoldDB" id="D7U7F5"/>
<evidence type="ECO:0000256" key="4">
    <source>
        <dbReference type="ARBA" id="ARBA00022454"/>
    </source>
</evidence>
<dbReference type="GO" id="GO:0005524">
    <property type="term" value="F:ATP binding"/>
    <property type="evidence" value="ECO:0007669"/>
    <property type="project" value="UniProtKB-KW"/>
</dbReference>
<dbReference type="HOGENOM" id="CLU_2337818_0_0_1"/>
<evidence type="ECO:0000256" key="7">
    <source>
        <dbReference type="ARBA" id="ARBA00022840"/>
    </source>
</evidence>
<comment type="similarity">
    <text evidence="3">Belongs to the SMC family. SMC6 subfamily.</text>
</comment>
<dbReference type="PANTHER" id="PTHR19306">
    <property type="entry name" value="STRUCTURAL MAINTENANCE OF CHROMOSOMES 5,6 SMC5, SMC6"/>
    <property type="match status" value="1"/>
</dbReference>
<keyword evidence="13" id="KW-1185">Reference proteome</keyword>
<dbReference type="SUPFAM" id="SSF52540">
    <property type="entry name" value="P-loop containing nucleoside triphosphate hydrolases"/>
    <property type="match status" value="1"/>
</dbReference>
<dbReference type="EMBL" id="FN596738">
    <property type="protein sequence ID" value="CBI38669.3"/>
    <property type="molecule type" value="Genomic_DNA"/>
</dbReference>
<dbReference type="Gene3D" id="3.40.50.300">
    <property type="entry name" value="P-loop containing nucleotide triphosphate hydrolases"/>
    <property type="match status" value="1"/>
</dbReference>
<dbReference type="InParanoid" id="D7U7F5"/>
<sequence>MCYSRYLNLSSGERSFSTLCFALALHEMTESPFRAMDEFDVFMDAVSRKISFVDFALAQGSQWIFITPHDISMVKQGEDKEAANGSPSFLIVSILILC</sequence>
<keyword evidence="6" id="KW-0227">DNA damage</keyword>
<evidence type="ECO:0000256" key="10">
    <source>
        <dbReference type="ARBA" id="ARBA00023204"/>
    </source>
</evidence>
<accession>D7U7F5</accession>
<dbReference type="GO" id="GO:0005694">
    <property type="term" value="C:chromosome"/>
    <property type="evidence" value="ECO:0007669"/>
    <property type="project" value="UniProtKB-SubCell"/>
</dbReference>
<keyword evidence="4" id="KW-0158">Chromosome</keyword>
<dbReference type="PANTHER" id="PTHR19306:SF6">
    <property type="entry name" value="STRUCTURAL MAINTENANCE OF CHROMOSOMES PROTEIN 6"/>
    <property type="match status" value="1"/>
</dbReference>
<evidence type="ECO:0000256" key="6">
    <source>
        <dbReference type="ARBA" id="ARBA00022763"/>
    </source>
</evidence>
<evidence type="ECO:0000256" key="1">
    <source>
        <dbReference type="ARBA" id="ARBA00004123"/>
    </source>
</evidence>
<keyword evidence="7" id="KW-0067">ATP-binding</keyword>
<keyword evidence="5" id="KW-0547">Nucleotide-binding</keyword>
<evidence type="ECO:0000256" key="11">
    <source>
        <dbReference type="ARBA" id="ARBA00023242"/>
    </source>
</evidence>
<protein>
    <recommendedName>
        <fullName evidence="14">Structural maintenance of chromosomes protein 6B</fullName>
    </recommendedName>
</protein>
<organism evidence="12 13">
    <name type="scientific">Vitis vinifera</name>
    <name type="common">Grape</name>
    <dbReference type="NCBI Taxonomy" id="29760"/>
    <lineage>
        <taxon>Eukaryota</taxon>
        <taxon>Viridiplantae</taxon>
        <taxon>Streptophyta</taxon>
        <taxon>Embryophyta</taxon>
        <taxon>Tracheophyta</taxon>
        <taxon>Spermatophyta</taxon>
        <taxon>Magnoliopsida</taxon>
        <taxon>eudicotyledons</taxon>
        <taxon>Gunneridae</taxon>
        <taxon>Pentapetalae</taxon>
        <taxon>rosids</taxon>
        <taxon>Vitales</taxon>
        <taxon>Vitaceae</taxon>
        <taxon>Viteae</taxon>
        <taxon>Vitis</taxon>
    </lineage>
</organism>